<name>A0A6T8LZD7_9STRA</name>
<reference evidence="4" key="1">
    <citation type="submission" date="2021-01" db="EMBL/GenBank/DDBJ databases">
        <authorList>
            <person name="Corre E."/>
            <person name="Pelletier E."/>
            <person name="Niang G."/>
            <person name="Scheremetjew M."/>
            <person name="Finn R."/>
            <person name="Kale V."/>
            <person name="Holt S."/>
            <person name="Cochrane G."/>
            <person name="Meng A."/>
            <person name="Brown T."/>
            <person name="Cohen L."/>
        </authorList>
    </citation>
    <scope>NUCLEOTIDE SEQUENCE</scope>
    <source>
        <strain evidence="4">CCAP1064/1</strain>
    </source>
</reference>
<dbReference type="EMBL" id="HBEL01033951">
    <property type="protein sequence ID" value="CAD8419833.1"/>
    <property type="molecule type" value="Transcribed_RNA"/>
</dbReference>
<protein>
    <recommendedName>
        <fullName evidence="2">Apoptosis-antagonizing transcription factor C-terminal domain-containing protein</fullName>
    </recommendedName>
</protein>
<evidence type="ECO:0000259" key="2">
    <source>
        <dbReference type="Pfam" id="PF08164"/>
    </source>
</evidence>
<dbReference type="AlphaFoldDB" id="A0A6T8LZD7"/>
<feature type="domain" description="Apoptosis-antagonizing transcription factor C-terminal" evidence="2">
    <location>
        <begin position="116"/>
        <end position="208"/>
    </location>
</feature>
<dbReference type="InterPro" id="IPR039223">
    <property type="entry name" value="AATF/Bfr2"/>
</dbReference>
<dbReference type="GO" id="GO:0005730">
    <property type="term" value="C:nucleolus"/>
    <property type="evidence" value="ECO:0007669"/>
    <property type="project" value="TreeGrafter"/>
</dbReference>
<proteinExistence type="predicted"/>
<dbReference type="InterPro" id="IPR012617">
    <property type="entry name" value="AATF_C"/>
</dbReference>
<accession>A0A6T8LZD7</accession>
<dbReference type="PANTHER" id="PTHR15565:SF0">
    <property type="entry name" value="PROTEIN AATF"/>
    <property type="match status" value="1"/>
</dbReference>
<dbReference type="EMBL" id="HBEL01033950">
    <property type="protein sequence ID" value="CAD8419832.1"/>
    <property type="molecule type" value="Transcribed_RNA"/>
</dbReference>
<dbReference type="Pfam" id="PF08164">
    <property type="entry name" value="TRAUB"/>
    <property type="match status" value="1"/>
</dbReference>
<organism evidence="4">
    <name type="scientific">Proboscia inermis</name>
    <dbReference type="NCBI Taxonomy" id="420281"/>
    <lineage>
        <taxon>Eukaryota</taxon>
        <taxon>Sar</taxon>
        <taxon>Stramenopiles</taxon>
        <taxon>Ochrophyta</taxon>
        <taxon>Bacillariophyta</taxon>
        <taxon>Coscinodiscophyceae</taxon>
        <taxon>Rhizosoleniophycidae</taxon>
        <taxon>Rhizosoleniales</taxon>
        <taxon>Rhizosoleniaceae</taxon>
        <taxon>Proboscia</taxon>
    </lineage>
</organism>
<evidence type="ECO:0000313" key="3">
    <source>
        <dbReference type="EMBL" id="CAD8419832.1"/>
    </source>
</evidence>
<feature type="region of interest" description="Disordered" evidence="1">
    <location>
        <begin position="151"/>
        <end position="174"/>
    </location>
</feature>
<dbReference type="PANTHER" id="PTHR15565">
    <property type="entry name" value="AATF PROTEIN APOPTOSIS ANTAGONIZING TRANSCRIPTION FACTOR"/>
    <property type="match status" value="1"/>
</dbReference>
<evidence type="ECO:0000313" key="4">
    <source>
        <dbReference type="EMBL" id="CAD8419833.1"/>
    </source>
</evidence>
<evidence type="ECO:0000256" key="1">
    <source>
        <dbReference type="SAM" id="MobiDB-lite"/>
    </source>
</evidence>
<gene>
    <name evidence="3" type="ORF">PINE0816_LOCUS15967</name>
    <name evidence="4" type="ORF">PINE0816_LOCUS15968</name>
</gene>
<sequence length="215" mass="24222">MISRDELMTPCLLKVANVDRSADDDSESSDDDLQSTIQKGYNQCRGAWKLLLDKRHDDLKLHSGLTSSSKSKFQELEKGLWDQIQATVAHERVMGQDSAADTNHSSVRTFDDGKVYQNMLRDFISSGVSNQGNSSNDAASERLKAFQAKLLKKKSNGSNRPNKPDVDRKASKGRKLRYVVHPKLTNFTFPIMRVEPAIHENDWFKSIFGGMSSRK</sequence>